<dbReference type="EMBL" id="JACKWZ010000394">
    <property type="protein sequence ID" value="KAF9408265.1"/>
    <property type="molecule type" value="Genomic_DNA"/>
</dbReference>
<keyword evidence="1" id="KW-0812">Transmembrane</keyword>
<evidence type="ECO:0000313" key="2">
    <source>
        <dbReference type="EMBL" id="KAF9408265.1"/>
    </source>
</evidence>
<proteinExistence type="predicted"/>
<dbReference type="AlphaFoldDB" id="A0A835KYC7"/>
<protein>
    <submittedName>
        <fullName evidence="2">Uncharacterized protein</fullName>
    </submittedName>
</protein>
<organism evidence="2 3">
    <name type="scientific">Spodoptera exigua</name>
    <name type="common">Beet armyworm</name>
    <name type="synonym">Noctua fulgens</name>
    <dbReference type="NCBI Taxonomy" id="7107"/>
    <lineage>
        <taxon>Eukaryota</taxon>
        <taxon>Metazoa</taxon>
        <taxon>Ecdysozoa</taxon>
        <taxon>Arthropoda</taxon>
        <taxon>Hexapoda</taxon>
        <taxon>Insecta</taxon>
        <taxon>Pterygota</taxon>
        <taxon>Neoptera</taxon>
        <taxon>Endopterygota</taxon>
        <taxon>Lepidoptera</taxon>
        <taxon>Glossata</taxon>
        <taxon>Ditrysia</taxon>
        <taxon>Noctuoidea</taxon>
        <taxon>Noctuidae</taxon>
        <taxon>Amphipyrinae</taxon>
        <taxon>Spodoptera</taxon>
    </lineage>
</organism>
<keyword evidence="1" id="KW-1133">Transmembrane helix</keyword>
<feature type="transmembrane region" description="Helical" evidence="1">
    <location>
        <begin position="195"/>
        <end position="214"/>
    </location>
</feature>
<reference evidence="2" key="1">
    <citation type="submission" date="2020-08" db="EMBL/GenBank/DDBJ databases">
        <title>Spodoptera exigua strain:BAW_Kor-Di-RS1 Genome sequencing and assembly.</title>
        <authorList>
            <person name="Kim J."/>
            <person name="Nam H.Y."/>
            <person name="Kwon M."/>
            <person name="Choi J.H."/>
            <person name="Cho S.R."/>
            <person name="Kim G.-H."/>
        </authorList>
    </citation>
    <scope>NUCLEOTIDE SEQUENCE</scope>
    <source>
        <strain evidence="2">BAW_Kor-Di-RS1</strain>
        <tissue evidence="2">Whole-body</tissue>
    </source>
</reference>
<sequence length="278" mass="30264">MIVPNLLISVQVLSEERLNFLLIVGYILGKQLYSTCRKNDEGLVRQCSDDSKPQYSYLESSVRPSGVDACLKKSKEVQGAIKDIIPRFEHLSFRVCGLFRYLRRYSTNAVLPAKAARTSAANDIPAMAPVSIPPSLWSITLLEDSTFGGIRVCRKVVSNDKGFSVTILLSATFPPPSFTKVWSNANVVFCVSVKFVNGATVAVLVFTLGVCLLFDDMSVILTTVHCIAGWGTSSVLLVSVVFVTESRRSSSASALMCWSSSDWGAAELSPLFAGKDNE</sequence>
<evidence type="ECO:0000313" key="3">
    <source>
        <dbReference type="Proteomes" id="UP000648187"/>
    </source>
</evidence>
<keyword evidence="1" id="KW-0472">Membrane</keyword>
<accession>A0A835KYC7</accession>
<evidence type="ECO:0000256" key="1">
    <source>
        <dbReference type="SAM" id="Phobius"/>
    </source>
</evidence>
<keyword evidence="3" id="KW-1185">Reference proteome</keyword>
<dbReference type="Proteomes" id="UP000648187">
    <property type="component" value="Unassembled WGS sequence"/>
</dbReference>
<comment type="caution">
    <text evidence="2">The sequence shown here is derived from an EMBL/GenBank/DDBJ whole genome shotgun (WGS) entry which is preliminary data.</text>
</comment>
<feature type="transmembrane region" description="Helical" evidence="1">
    <location>
        <begin position="221"/>
        <end position="243"/>
    </location>
</feature>
<name>A0A835KYC7_SPOEX</name>
<gene>
    <name evidence="2" type="ORF">HW555_011989</name>
</gene>